<name>A0ABQ5BE16_9ASTR</name>
<evidence type="ECO:0000313" key="2">
    <source>
        <dbReference type="EMBL" id="GJT13090.1"/>
    </source>
</evidence>
<reference evidence="2" key="2">
    <citation type="submission" date="2022-01" db="EMBL/GenBank/DDBJ databases">
        <authorList>
            <person name="Yamashiro T."/>
            <person name="Shiraishi A."/>
            <person name="Satake H."/>
            <person name="Nakayama K."/>
        </authorList>
    </citation>
    <scope>NUCLEOTIDE SEQUENCE</scope>
</reference>
<organism evidence="2 3">
    <name type="scientific">Tanacetum coccineum</name>
    <dbReference type="NCBI Taxonomy" id="301880"/>
    <lineage>
        <taxon>Eukaryota</taxon>
        <taxon>Viridiplantae</taxon>
        <taxon>Streptophyta</taxon>
        <taxon>Embryophyta</taxon>
        <taxon>Tracheophyta</taxon>
        <taxon>Spermatophyta</taxon>
        <taxon>Magnoliopsida</taxon>
        <taxon>eudicotyledons</taxon>
        <taxon>Gunneridae</taxon>
        <taxon>Pentapetalae</taxon>
        <taxon>asterids</taxon>
        <taxon>campanulids</taxon>
        <taxon>Asterales</taxon>
        <taxon>Asteraceae</taxon>
        <taxon>Asteroideae</taxon>
        <taxon>Anthemideae</taxon>
        <taxon>Anthemidinae</taxon>
        <taxon>Tanacetum</taxon>
    </lineage>
</organism>
<evidence type="ECO:0000313" key="3">
    <source>
        <dbReference type="Proteomes" id="UP001151760"/>
    </source>
</evidence>
<dbReference type="EMBL" id="BQNB010013202">
    <property type="protein sequence ID" value="GJT13090.1"/>
    <property type="molecule type" value="Genomic_DNA"/>
</dbReference>
<keyword evidence="3" id="KW-1185">Reference proteome</keyword>
<feature type="region of interest" description="Disordered" evidence="1">
    <location>
        <begin position="1"/>
        <end position="80"/>
    </location>
</feature>
<proteinExistence type="predicted"/>
<accession>A0ABQ5BE16</accession>
<comment type="caution">
    <text evidence="2">The sequence shown here is derived from an EMBL/GenBank/DDBJ whole genome shotgun (WGS) entry which is preliminary data.</text>
</comment>
<gene>
    <name evidence="2" type="ORF">Tco_0860132</name>
</gene>
<protein>
    <submittedName>
        <fullName evidence="2">Uncharacterized protein</fullName>
    </submittedName>
</protein>
<feature type="non-terminal residue" evidence="2">
    <location>
        <position position="1"/>
    </location>
</feature>
<reference evidence="2" key="1">
    <citation type="journal article" date="2022" name="Int. J. Mol. Sci.">
        <title>Draft Genome of Tanacetum Coccineum: Genomic Comparison of Closely Related Tanacetum-Family Plants.</title>
        <authorList>
            <person name="Yamashiro T."/>
            <person name="Shiraishi A."/>
            <person name="Nakayama K."/>
            <person name="Satake H."/>
        </authorList>
    </citation>
    <scope>NUCLEOTIDE SEQUENCE</scope>
</reference>
<sequence length="80" mass="8442">AQRSKQEEPGIEVVGNSSGTAHVKDPLGCAGISVEVDDAQDGTPRKTAQDGVNMDSNMRDTTDEDEQGNTSSSDDFDIIT</sequence>
<dbReference type="Proteomes" id="UP001151760">
    <property type="component" value="Unassembled WGS sequence"/>
</dbReference>
<evidence type="ECO:0000256" key="1">
    <source>
        <dbReference type="SAM" id="MobiDB-lite"/>
    </source>
</evidence>